<evidence type="ECO:0000313" key="3">
    <source>
        <dbReference type="Proteomes" id="UP001293254"/>
    </source>
</evidence>
<proteinExistence type="predicted"/>
<dbReference type="PANTHER" id="PTHR24559">
    <property type="entry name" value="TRANSPOSON TY3-I GAG-POL POLYPROTEIN"/>
    <property type="match status" value="1"/>
</dbReference>
<dbReference type="EMBL" id="JACGWO010000012">
    <property type="protein sequence ID" value="KAK4413522.1"/>
    <property type="molecule type" value="Genomic_DNA"/>
</dbReference>
<feature type="region of interest" description="Disordered" evidence="1">
    <location>
        <begin position="65"/>
        <end position="91"/>
    </location>
</feature>
<dbReference type="InterPro" id="IPR053134">
    <property type="entry name" value="RNA-dir_DNA_polymerase"/>
</dbReference>
<sequence length="127" mass="14505">MCKILKNPAKIAMMHVGVIQRRDEHHMTTNQGLFLCFDGNSTPSQQPAAILDLLVEFSDLFEEPKTLPPRRDQDHAITLKPGSPPINVRPYRYPTLQENKIERMIQSMLESGVIRHSINPYSSPVRN</sequence>
<evidence type="ECO:0000256" key="1">
    <source>
        <dbReference type="SAM" id="MobiDB-lite"/>
    </source>
</evidence>
<dbReference type="AlphaFoldDB" id="A0AAE2C925"/>
<dbReference type="InterPro" id="IPR043502">
    <property type="entry name" value="DNA/RNA_pol_sf"/>
</dbReference>
<name>A0AAE2C925_9LAMI</name>
<dbReference type="SUPFAM" id="SSF56672">
    <property type="entry name" value="DNA/RNA polymerases"/>
    <property type="match status" value="1"/>
</dbReference>
<evidence type="ECO:0000313" key="2">
    <source>
        <dbReference type="EMBL" id="KAK4413522.1"/>
    </source>
</evidence>
<gene>
    <name evidence="2" type="ORF">Salat_2764800</name>
</gene>
<keyword evidence="3" id="KW-1185">Reference proteome</keyword>
<comment type="caution">
    <text evidence="2">The sequence shown here is derived from an EMBL/GenBank/DDBJ whole genome shotgun (WGS) entry which is preliminary data.</text>
</comment>
<accession>A0AAE2C925</accession>
<feature type="compositionally biased region" description="Basic and acidic residues" evidence="1">
    <location>
        <begin position="65"/>
        <end position="77"/>
    </location>
</feature>
<reference evidence="2" key="2">
    <citation type="journal article" date="2024" name="Plant">
        <title>Genomic evolution and insights into agronomic trait innovations of Sesamum species.</title>
        <authorList>
            <person name="Miao H."/>
            <person name="Wang L."/>
            <person name="Qu L."/>
            <person name="Liu H."/>
            <person name="Sun Y."/>
            <person name="Le M."/>
            <person name="Wang Q."/>
            <person name="Wei S."/>
            <person name="Zheng Y."/>
            <person name="Lin W."/>
            <person name="Duan Y."/>
            <person name="Cao H."/>
            <person name="Xiong S."/>
            <person name="Wang X."/>
            <person name="Wei L."/>
            <person name="Li C."/>
            <person name="Ma Q."/>
            <person name="Ju M."/>
            <person name="Zhao R."/>
            <person name="Li G."/>
            <person name="Mu C."/>
            <person name="Tian Q."/>
            <person name="Mei H."/>
            <person name="Zhang T."/>
            <person name="Gao T."/>
            <person name="Zhang H."/>
        </authorList>
    </citation>
    <scope>NUCLEOTIDE SEQUENCE</scope>
    <source>
        <strain evidence="2">3651</strain>
    </source>
</reference>
<reference evidence="2" key="1">
    <citation type="submission" date="2020-06" db="EMBL/GenBank/DDBJ databases">
        <authorList>
            <person name="Li T."/>
            <person name="Hu X."/>
            <person name="Zhang T."/>
            <person name="Song X."/>
            <person name="Zhang H."/>
            <person name="Dai N."/>
            <person name="Sheng W."/>
            <person name="Hou X."/>
            <person name="Wei L."/>
        </authorList>
    </citation>
    <scope>NUCLEOTIDE SEQUENCE</scope>
    <source>
        <strain evidence="2">3651</strain>
        <tissue evidence="2">Leaf</tissue>
    </source>
</reference>
<organism evidence="2 3">
    <name type="scientific">Sesamum alatum</name>
    <dbReference type="NCBI Taxonomy" id="300844"/>
    <lineage>
        <taxon>Eukaryota</taxon>
        <taxon>Viridiplantae</taxon>
        <taxon>Streptophyta</taxon>
        <taxon>Embryophyta</taxon>
        <taxon>Tracheophyta</taxon>
        <taxon>Spermatophyta</taxon>
        <taxon>Magnoliopsida</taxon>
        <taxon>eudicotyledons</taxon>
        <taxon>Gunneridae</taxon>
        <taxon>Pentapetalae</taxon>
        <taxon>asterids</taxon>
        <taxon>lamiids</taxon>
        <taxon>Lamiales</taxon>
        <taxon>Pedaliaceae</taxon>
        <taxon>Sesamum</taxon>
    </lineage>
</organism>
<dbReference type="Gene3D" id="3.10.10.10">
    <property type="entry name" value="HIV Type 1 Reverse Transcriptase, subunit A, domain 1"/>
    <property type="match status" value="1"/>
</dbReference>
<dbReference type="PANTHER" id="PTHR24559:SF450">
    <property type="entry name" value="RNA-DIRECTED DNA POLYMERASE HOMOLOG"/>
    <property type="match status" value="1"/>
</dbReference>
<dbReference type="Proteomes" id="UP001293254">
    <property type="component" value="Unassembled WGS sequence"/>
</dbReference>
<protein>
    <submittedName>
        <fullName evidence="2">Uncharacterized protein</fullName>
    </submittedName>
</protein>